<dbReference type="HOGENOM" id="CLU_1355453_0_0_1"/>
<dbReference type="PhylomeDB" id="B8MKF9"/>
<dbReference type="AlphaFoldDB" id="B8MKF9"/>
<dbReference type="Proteomes" id="UP000001745">
    <property type="component" value="Unassembled WGS sequence"/>
</dbReference>
<dbReference type="OrthoDB" id="4367135at2759"/>
<evidence type="ECO:0000256" key="1">
    <source>
        <dbReference type="SAM" id="MobiDB-lite"/>
    </source>
</evidence>
<reference evidence="3" key="1">
    <citation type="journal article" date="2015" name="Genome Announc.">
        <title>Genome sequence of the AIDS-associated pathogen Penicillium marneffei (ATCC18224) and its near taxonomic relative Talaromyces stipitatus (ATCC10500).</title>
        <authorList>
            <person name="Nierman W.C."/>
            <person name="Fedorova-Abrams N.D."/>
            <person name="Andrianopoulos A."/>
        </authorList>
    </citation>
    <scope>NUCLEOTIDE SEQUENCE [LARGE SCALE GENOMIC DNA]</scope>
    <source>
        <strain evidence="3">ATCC 10500 / CBS 375.48 / QM 6759 / NRRL 1006</strain>
    </source>
</reference>
<organism evidence="2 3">
    <name type="scientific">Talaromyces stipitatus (strain ATCC 10500 / CBS 375.48 / QM 6759 / NRRL 1006)</name>
    <name type="common">Penicillium stipitatum</name>
    <dbReference type="NCBI Taxonomy" id="441959"/>
    <lineage>
        <taxon>Eukaryota</taxon>
        <taxon>Fungi</taxon>
        <taxon>Dikarya</taxon>
        <taxon>Ascomycota</taxon>
        <taxon>Pezizomycotina</taxon>
        <taxon>Eurotiomycetes</taxon>
        <taxon>Eurotiomycetidae</taxon>
        <taxon>Eurotiales</taxon>
        <taxon>Trichocomaceae</taxon>
        <taxon>Talaromyces</taxon>
        <taxon>Talaromyces sect. Talaromyces</taxon>
    </lineage>
</organism>
<gene>
    <name evidence="2" type="ORF">TSTA_047600</name>
</gene>
<keyword evidence="3" id="KW-1185">Reference proteome</keyword>
<evidence type="ECO:0000313" key="3">
    <source>
        <dbReference type="Proteomes" id="UP000001745"/>
    </source>
</evidence>
<sequence>MASRLVNYESSENGAEQLPEPSPPGEPCEPHTQIPAPSTDQTFETRDAAIKFLNSFTKTYGYASVTKRSKTPKEGGSIRRVYLQCSRGEVYHPRHDHYSAAGLTLASLRHEEIESKETQVKSYLDSYMSTNQILPILYKDNPESIIKPRDIYNKKRKLRDDFPDGKTPVQALISVVPLPDNGDGIINYETTDTNTLLAVSLT</sequence>
<dbReference type="InParanoid" id="B8MKF9"/>
<protein>
    <submittedName>
        <fullName evidence="2">Uncharacterized protein</fullName>
    </submittedName>
</protein>
<name>B8MKF9_TALSN</name>
<dbReference type="RefSeq" id="XP_002485267.1">
    <property type="nucleotide sequence ID" value="XM_002485222.1"/>
</dbReference>
<proteinExistence type="predicted"/>
<dbReference type="GeneID" id="8099310"/>
<feature type="region of interest" description="Disordered" evidence="1">
    <location>
        <begin position="1"/>
        <end position="42"/>
    </location>
</feature>
<accession>B8MKF9</accession>
<evidence type="ECO:0000313" key="2">
    <source>
        <dbReference type="EMBL" id="EED15314.1"/>
    </source>
</evidence>
<dbReference type="EMBL" id="EQ962657">
    <property type="protein sequence ID" value="EED15314.1"/>
    <property type="molecule type" value="Genomic_DNA"/>
</dbReference>
<dbReference type="VEuPathDB" id="FungiDB:TSTA_047600"/>